<evidence type="ECO:0000313" key="2">
    <source>
        <dbReference type="EMBL" id="CUH49371.1"/>
    </source>
</evidence>
<dbReference type="EMBL" id="CYPU01000068">
    <property type="protein sequence ID" value="CUH49371.1"/>
    <property type="molecule type" value="Genomic_DNA"/>
</dbReference>
<organism evidence="2 3">
    <name type="scientific">Ruegeria atlantica</name>
    <dbReference type="NCBI Taxonomy" id="81569"/>
    <lineage>
        <taxon>Bacteria</taxon>
        <taxon>Pseudomonadati</taxon>
        <taxon>Pseudomonadota</taxon>
        <taxon>Alphaproteobacteria</taxon>
        <taxon>Rhodobacterales</taxon>
        <taxon>Roseobacteraceae</taxon>
        <taxon>Ruegeria</taxon>
    </lineage>
</organism>
<feature type="chain" id="PRO_5006061538" evidence="1">
    <location>
        <begin position="26"/>
        <end position="203"/>
    </location>
</feature>
<evidence type="ECO:0000256" key="1">
    <source>
        <dbReference type="SAM" id="SignalP"/>
    </source>
</evidence>
<sequence>MNLKRLSAILFSMPTALVAPSSASAMDFWKTIGLCSAGLQEESLGVNFQELGWQIQKPDEKRALDHSAMFNLHYILAWGKNGDYDIVRELASRRFLAKPAGAYDWDFFFTDPKSDAVLTVRLLDEEQLCFLTSSRPPFEVVKAPQTEKVREFQFGKFSKDDTQITLYNALAIASMAYERFEKAIVDLRFKFVAFVSNTGNVQQ</sequence>
<dbReference type="AlphaFoldDB" id="A0A0P1EGR5"/>
<feature type="signal peptide" evidence="1">
    <location>
        <begin position="1"/>
        <end position="25"/>
    </location>
</feature>
<gene>
    <name evidence="2" type="ORF">RUA4292_03567</name>
</gene>
<accession>A0A0P1EGR5</accession>
<keyword evidence="1" id="KW-0732">Signal</keyword>
<evidence type="ECO:0000313" key="3">
    <source>
        <dbReference type="Proteomes" id="UP000050783"/>
    </source>
</evidence>
<reference evidence="2 3" key="1">
    <citation type="submission" date="2015-09" db="EMBL/GenBank/DDBJ databases">
        <authorList>
            <consortium name="Swine Surveillance"/>
        </authorList>
    </citation>
    <scope>NUCLEOTIDE SEQUENCE [LARGE SCALE GENOMIC DNA]</scope>
    <source>
        <strain evidence="2 3">CECT 4292</strain>
    </source>
</reference>
<dbReference type="STRING" id="81569.RUM4293_02426"/>
<proteinExistence type="predicted"/>
<name>A0A0P1EGR5_9RHOB</name>
<protein>
    <submittedName>
        <fullName evidence="2">Uncharacterized protein</fullName>
    </submittedName>
</protein>
<dbReference type="Proteomes" id="UP000050783">
    <property type="component" value="Unassembled WGS sequence"/>
</dbReference>